<dbReference type="Proteomes" id="UP001050691">
    <property type="component" value="Unassembled WGS sequence"/>
</dbReference>
<accession>A0AAV5ATW4</accession>
<dbReference type="AlphaFoldDB" id="A0AAV5ATW4"/>
<feature type="domain" description="Cytochrome b5 heme-binding" evidence="2">
    <location>
        <begin position="23"/>
        <end position="114"/>
    </location>
</feature>
<evidence type="ECO:0000313" key="4">
    <source>
        <dbReference type="Proteomes" id="UP001050691"/>
    </source>
</evidence>
<comment type="similarity">
    <text evidence="1">Belongs to the cytochrome b5 family. MAPR subfamily.</text>
</comment>
<sequence>MAQPNTVMSAPASDLAPPKDDTFTLEQLAYYNGSDPNTPLYIAIKGTVFDVTAKPDTYGPGKSYHCFVGKDASRALGKSSLKDEDLVADYSTLDEGQLKVLDDWKRYNIVGHVVSN</sequence>
<dbReference type="GO" id="GO:0016020">
    <property type="term" value="C:membrane"/>
    <property type="evidence" value="ECO:0007669"/>
    <property type="project" value="TreeGrafter"/>
</dbReference>
<proteinExistence type="inferred from homology"/>
<dbReference type="InterPro" id="IPR050577">
    <property type="entry name" value="MAPR/NEUFC/NENF-like"/>
</dbReference>
<dbReference type="PANTHER" id="PTHR10281:SF115">
    <property type="entry name" value="BINDING PROTEIN, PUTATIVE (AFU_ORTHOLOGUE AFUA_4G06240)-RELATED"/>
    <property type="match status" value="1"/>
</dbReference>
<gene>
    <name evidence="3" type="ORF">Clacol_010522</name>
</gene>
<evidence type="ECO:0000256" key="1">
    <source>
        <dbReference type="ARBA" id="ARBA00038357"/>
    </source>
</evidence>
<dbReference type="InterPro" id="IPR036400">
    <property type="entry name" value="Cyt_B5-like_heme/steroid_sf"/>
</dbReference>
<dbReference type="InterPro" id="IPR001199">
    <property type="entry name" value="Cyt_B5-like_heme/steroid-bd"/>
</dbReference>
<evidence type="ECO:0000259" key="2">
    <source>
        <dbReference type="SMART" id="SM01117"/>
    </source>
</evidence>
<reference evidence="3" key="1">
    <citation type="submission" date="2021-10" db="EMBL/GenBank/DDBJ databases">
        <title>De novo Genome Assembly of Clathrus columnatus (Basidiomycota, Fungi) Using Illumina and Nanopore Sequence Data.</title>
        <authorList>
            <person name="Ogiso-Tanaka E."/>
            <person name="Itagaki H."/>
            <person name="Hosoya T."/>
            <person name="Hosaka K."/>
        </authorList>
    </citation>
    <scope>NUCLEOTIDE SEQUENCE</scope>
    <source>
        <strain evidence="3">MO-923</strain>
    </source>
</reference>
<dbReference type="Pfam" id="PF00173">
    <property type="entry name" value="Cyt-b5"/>
    <property type="match status" value="1"/>
</dbReference>
<evidence type="ECO:0000313" key="3">
    <source>
        <dbReference type="EMBL" id="GJJ16226.1"/>
    </source>
</evidence>
<dbReference type="PANTHER" id="PTHR10281">
    <property type="entry name" value="MEMBRANE-ASSOCIATED PROGESTERONE RECEPTOR COMPONENT-RELATED"/>
    <property type="match status" value="1"/>
</dbReference>
<dbReference type="FunFam" id="3.10.120.10:FF:000003">
    <property type="entry name" value="membrane-associated progesterone receptor component 1"/>
    <property type="match status" value="1"/>
</dbReference>
<dbReference type="SMART" id="SM01117">
    <property type="entry name" value="Cyt-b5"/>
    <property type="match status" value="1"/>
</dbReference>
<dbReference type="GO" id="GO:0005783">
    <property type="term" value="C:endoplasmic reticulum"/>
    <property type="evidence" value="ECO:0007669"/>
    <property type="project" value="TreeGrafter"/>
</dbReference>
<dbReference type="GO" id="GO:0020037">
    <property type="term" value="F:heme binding"/>
    <property type="evidence" value="ECO:0007669"/>
    <property type="project" value="UniProtKB-ARBA"/>
</dbReference>
<protein>
    <recommendedName>
        <fullName evidence="2">Cytochrome b5 heme-binding domain-containing protein</fullName>
    </recommendedName>
</protein>
<organism evidence="3 4">
    <name type="scientific">Clathrus columnatus</name>
    <dbReference type="NCBI Taxonomy" id="1419009"/>
    <lineage>
        <taxon>Eukaryota</taxon>
        <taxon>Fungi</taxon>
        <taxon>Dikarya</taxon>
        <taxon>Basidiomycota</taxon>
        <taxon>Agaricomycotina</taxon>
        <taxon>Agaricomycetes</taxon>
        <taxon>Phallomycetidae</taxon>
        <taxon>Phallales</taxon>
        <taxon>Clathraceae</taxon>
        <taxon>Clathrus</taxon>
    </lineage>
</organism>
<keyword evidence="4" id="KW-1185">Reference proteome</keyword>
<dbReference type="Gene3D" id="3.10.120.10">
    <property type="entry name" value="Cytochrome b5-like heme/steroid binding domain"/>
    <property type="match status" value="1"/>
</dbReference>
<dbReference type="SUPFAM" id="SSF55856">
    <property type="entry name" value="Cytochrome b5-like heme/steroid binding domain"/>
    <property type="match status" value="1"/>
</dbReference>
<dbReference type="EMBL" id="BPWL01000015">
    <property type="protein sequence ID" value="GJJ16226.1"/>
    <property type="molecule type" value="Genomic_DNA"/>
</dbReference>
<name>A0AAV5ATW4_9AGAM</name>
<comment type="caution">
    <text evidence="3">The sequence shown here is derived from an EMBL/GenBank/DDBJ whole genome shotgun (WGS) entry which is preliminary data.</text>
</comment>